<dbReference type="CDD" id="cd02966">
    <property type="entry name" value="TlpA_like_family"/>
    <property type="match status" value="1"/>
</dbReference>
<dbReference type="AlphaFoldDB" id="A0A4U1GIM4"/>
<dbReference type="PROSITE" id="PS51352">
    <property type="entry name" value="THIOREDOXIN_2"/>
    <property type="match status" value="1"/>
</dbReference>
<dbReference type="PROSITE" id="PS00194">
    <property type="entry name" value="THIOREDOXIN_1"/>
    <property type="match status" value="1"/>
</dbReference>
<organism evidence="6 8">
    <name type="scientific">Pedobacter hiemivivus</name>
    <dbReference type="NCBI Taxonomy" id="2530454"/>
    <lineage>
        <taxon>Bacteria</taxon>
        <taxon>Pseudomonadati</taxon>
        <taxon>Bacteroidota</taxon>
        <taxon>Sphingobacteriia</taxon>
        <taxon>Sphingobacteriales</taxon>
        <taxon>Sphingobacteriaceae</taxon>
        <taxon>Pedobacter</taxon>
    </lineage>
</organism>
<dbReference type="EMBL" id="SJSM01000001">
    <property type="protein sequence ID" value="TCC99708.1"/>
    <property type="molecule type" value="Genomic_DNA"/>
</dbReference>
<evidence type="ECO:0000256" key="1">
    <source>
        <dbReference type="ARBA" id="ARBA00004196"/>
    </source>
</evidence>
<comment type="caution">
    <text evidence="6">The sequence shown here is derived from an EMBL/GenBank/DDBJ whole genome shotgun (WGS) entry which is preliminary data.</text>
</comment>
<evidence type="ECO:0000256" key="2">
    <source>
        <dbReference type="ARBA" id="ARBA00022748"/>
    </source>
</evidence>
<accession>A0A4R0NHL9</accession>
<name>A0A4U1GIM4_9SPHI</name>
<sequence>MAQEDKGTLTKVGESVPQFSFEIERGKTVSINDYKGKLILINLFATWCPPCNAELPLVQKQIWDKYSDHTGFAFFVFGREEGWDKLEPFKKAKGFTFPILPDVDRSIFSKFATQSIPRNIIVDQDGKIIYQSIGFSEKEFAEMVALIDANLKKQVAVK</sequence>
<keyword evidence="2" id="KW-0201">Cytochrome c-type biogenesis</keyword>
<dbReference type="InterPro" id="IPR017937">
    <property type="entry name" value="Thioredoxin_CS"/>
</dbReference>
<dbReference type="OrthoDB" id="9815205at2"/>
<protein>
    <submittedName>
        <fullName evidence="6">TlpA family protein disulfide reductase</fullName>
    </submittedName>
</protein>
<dbReference type="InterPro" id="IPR050553">
    <property type="entry name" value="Thioredoxin_ResA/DsbE_sf"/>
</dbReference>
<dbReference type="Pfam" id="PF08534">
    <property type="entry name" value="Redoxin"/>
    <property type="match status" value="1"/>
</dbReference>
<reference evidence="5 7" key="1">
    <citation type="submission" date="2019-02" db="EMBL/GenBank/DDBJ databases">
        <title>Pedobacter sp. RP-3-8 sp. nov., isolated from Arctic soil.</title>
        <authorList>
            <person name="Dahal R.H."/>
        </authorList>
    </citation>
    <scope>NUCLEOTIDE SEQUENCE [LARGE SCALE GENOMIC DNA]</scope>
    <source>
        <strain evidence="5 7">RP-3-8</strain>
    </source>
</reference>
<keyword evidence="7" id="KW-1185">Reference proteome</keyword>
<proteinExistence type="predicted"/>
<evidence type="ECO:0000313" key="5">
    <source>
        <dbReference type="EMBL" id="TCC99708.1"/>
    </source>
</evidence>
<evidence type="ECO:0000313" key="6">
    <source>
        <dbReference type="EMBL" id="TKC64145.1"/>
    </source>
</evidence>
<dbReference type="InterPro" id="IPR013740">
    <property type="entry name" value="Redoxin"/>
</dbReference>
<accession>A0A4U1GIM4</accession>
<gene>
    <name evidence="5" type="ORF">EZ444_00880</name>
    <name evidence="6" type="ORF">FBD94_05965</name>
</gene>
<dbReference type="InterPro" id="IPR036249">
    <property type="entry name" value="Thioredoxin-like_sf"/>
</dbReference>
<reference evidence="6 8" key="2">
    <citation type="submission" date="2019-04" db="EMBL/GenBank/DDBJ databases">
        <title>Pedobacter sp. RP-1-16 sp. nov., isolated from Arctic soil.</title>
        <authorList>
            <person name="Dahal R.H."/>
            <person name="Kim D.-U."/>
        </authorList>
    </citation>
    <scope>NUCLEOTIDE SEQUENCE [LARGE SCALE GENOMIC DNA]</scope>
    <source>
        <strain evidence="6 8">RP-1-16</strain>
    </source>
</reference>
<dbReference type="GO" id="GO:0016491">
    <property type="term" value="F:oxidoreductase activity"/>
    <property type="evidence" value="ECO:0007669"/>
    <property type="project" value="InterPro"/>
</dbReference>
<dbReference type="GO" id="GO:0017004">
    <property type="term" value="P:cytochrome complex assembly"/>
    <property type="evidence" value="ECO:0007669"/>
    <property type="project" value="UniProtKB-KW"/>
</dbReference>
<dbReference type="PANTHER" id="PTHR42852">
    <property type="entry name" value="THIOL:DISULFIDE INTERCHANGE PROTEIN DSBE"/>
    <property type="match status" value="1"/>
</dbReference>
<evidence type="ECO:0000313" key="7">
    <source>
        <dbReference type="Proteomes" id="UP000291117"/>
    </source>
</evidence>
<evidence type="ECO:0000256" key="3">
    <source>
        <dbReference type="ARBA" id="ARBA00023284"/>
    </source>
</evidence>
<dbReference type="GO" id="GO:0030313">
    <property type="term" value="C:cell envelope"/>
    <property type="evidence" value="ECO:0007669"/>
    <property type="project" value="UniProtKB-SubCell"/>
</dbReference>
<dbReference type="EMBL" id="SWDX01000002">
    <property type="protein sequence ID" value="TKC64145.1"/>
    <property type="molecule type" value="Genomic_DNA"/>
</dbReference>
<dbReference type="Proteomes" id="UP000309594">
    <property type="component" value="Unassembled WGS sequence"/>
</dbReference>
<dbReference type="Gene3D" id="3.40.30.10">
    <property type="entry name" value="Glutaredoxin"/>
    <property type="match status" value="1"/>
</dbReference>
<evidence type="ECO:0000259" key="4">
    <source>
        <dbReference type="PROSITE" id="PS51352"/>
    </source>
</evidence>
<dbReference type="PANTHER" id="PTHR42852:SF17">
    <property type="entry name" value="THIOREDOXIN-LIKE PROTEIN HI_1115"/>
    <property type="match status" value="1"/>
</dbReference>
<evidence type="ECO:0000313" key="8">
    <source>
        <dbReference type="Proteomes" id="UP000309594"/>
    </source>
</evidence>
<dbReference type="Proteomes" id="UP000291117">
    <property type="component" value="Unassembled WGS sequence"/>
</dbReference>
<comment type="subcellular location">
    <subcellularLocation>
        <location evidence="1">Cell envelope</location>
    </subcellularLocation>
</comment>
<dbReference type="SUPFAM" id="SSF52833">
    <property type="entry name" value="Thioredoxin-like"/>
    <property type="match status" value="1"/>
</dbReference>
<dbReference type="InterPro" id="IPR013766">
    <property type="entry name" value="Thioredoxin_domain"/>
</dbReference>
<feature type="domain" description="Thioredoxin" evidence="4">
    <location>
        <begin position="10"/>
        <end position="152"/>
    </location>
</feature>
<keyword evidence="3" id="KW-0676">Redox-active center</keyword>